<organism evidence="3 4">
    <name type="scientific">Volucribacter amazonae</name>
    <dbReference type="NCBI Taxonomy" id="256731"/>
    <lineage>
        <taxon>Bacteria</taxon>
        <taxon>Pseudomonadati</taxon>
        <taxon>Pseudomonadota</taxon>
        <taxon>Gammaproteobacteria</taxon>
        <taxon>Pasteurellales</taxon>
        <taxon>Pasteurellaceae</taxon>
        <taxon>Volucribacter</taxon>
    </lineage>
</organism>
<dbReference type="Gene3D" id="1.20.1260.10">
    <property type="match status" value="1"/>
</dbReference>
<accession>A0A9X4PBH5</accession>
<keyword evidence="4" id="KW-1185">Reference proteome</keyword>
<dbReference type="Pfam" id="PF03713">
    <property type="entry name" value="DUF305"/>
    <property type="match status" value="1"/>
</dbReference>
<protein>
    <recommendedName>
        <fullName evidence="2">DUF305 domain-containing protein</fullName>
    </recommendedName>
</protein>
<name>A0A9X4PBH5_9PAST</name>
<keyword evidence="1" id="KW-0732">Signal</keyword>
<dbReference type="RefSeq" id="WP_279572534.1">
    <property type="nucleotide sequence ID" value="NZ_LWID01000001.1"/>
</dbReference>
<feature type="domain" description="DUF305" evidence="2">
    <location>
        <begin position="61"/>
        <end position="116"/>
    </location>
</feature>
<comment type="caution">
    <text evidence="3">The sequence shown here is derived from an EMBL/GenBank/DDBJ whole genome shotgun (WGS) entry which is preliminary data.</text>
</comment>
<gene>
    <name evidence="3" type="ORF">A6A20_05505</name>
</gene>
<dbReference type="InterPro" id="IPR012347">
    <property type="entry name" value="Ferritin-like"/>
</dbReference>
<dbReference type="EMBL" id="LWID01000001">
    <property type="protein sequence ID" value="MDG6895097.1"/>
    <property type="molecule type" value="Genomic_DNA"/>
</dbReference>
<evidence type="ECO:0000259" key="2">
    <source>
        <dbReference type="Pfam" id="PF03713"/>
    </source>
</evidence>
<feature type="signal peptide" evidence="1">
    <location>
        <begin position="1"/>
        <end position="20"/>
    </location>
</feature>
<evidence type="ECO:0000313" key="4">
    <source>
        <dbReference type="Proteomes" id="UP001155500"/>
    </source>
</evidence>
<reference evidence="3" key="1">
    <citation type="submission" date="2016-03" db="EMBL/GenBank/DDBJ databases">
        <title>Co-evolution between Pasteurellaceae and their hosts.</title>
        <authorList>
            <person name="Hansen M.J."/>
            <person name="Bojesen A.M."/>
            <person name="Planet P."/>
        </authorList>
    </citation>
    <scope>NUCLEOTIDE SEQUENCE</scope>
    <source>
        <strain evidence="3">146/S8/89</strain>
    </source>
</reference>
<dbReference type="InterPro" id="IPR005183">
    <property type="entry name" value="DUF305_CopM-like"/>
</dbReference>
<evidence type="ECO:0000313" key="3">
    <source>
        <dbReference type="EMBL" id="MDG6895097.1"/>
    </source>
</evidence>
<dbReference type="Proteomes" id="UP001155500">
    <property type="component" value="Unassembled WGS sequence"/>
</dbReference>
<feature type="chain" id="PRO_5040765822" description="DUF305 domain-containing protein" evidence="1">
    <location>
        <begin position="21"/>
        <end position="118"/>
    </location>
</feature>
<dbReference type="AlphaFoldDB" id="A0A9X4PBH5"/>
<dbReference type="PANTHER" id="PTHR36933">
    <property type="entry name" value="SLL0788 PROTEIN"/>
    <property type="match status" value="1"/>
</dbReference>
<dbReference type="PANTHER" id="PTHR36933:SF1">
    <property type="entry name" value="SLL0788 PROTEIN"/>
    <property type="match status" value="1"/>
</dbReference>
<proteinExistence type="predicted"/>
<evidence type="ECO:0000256" key="1">
    <source>
        <dbReference type="SAM" id="SignalP"/>
    </source>
</evidence>
<sequence length="118" mass="13435">MKKFAVILLTGLLSSTFAIAANNHHHHNHNQPNTEFGQAYLSSMTEMHHDMEQAAFAQNPDISFAQGMIAHHQGAIEMAKIQLKYGKDPEMRKLAEQIIQAQEPEIKQMEDWLKQQAK</sequence>